<dbReference type="PROSITE" id="PS51257">
    <property type="entry name" value="PROKAR_LIPOPROTEIN"/>
    <property type="match status" value="1"/>
</dbReference>
<evidence type="ECO:0000313" key="3">
    <source>
        <dbReference type="Proteomes" id="UP000436522"/>
    </source>
</evidence>
<accession>A0A640VZK3</accession>
<gene>
    <name evidence="2" type="ORF">So717_33890</name>
</gene>
<keyword evidence="3" id="KW-1185">Reference proteome</keyword>
<evidence type="ECO:0000313" key="2">
    <source>
        <dbReference type="EMBL" id="GFE51636.1"/>
    </source>
</evidence>
<dbReference type="AlphaFoldDB" id="A0A640VZK3"/>
<keyword evidence="1" id="KW-1133">Transmembrane helix</keyword>
<comment type="caution">
    <text evidence="2">The sequence shown here is derived from an EMBL/GenBank/DDBJ whole genome shotgun (WGS) entry which is preliminary data.</text>
</comment>
<protein>
    <submittedName>
        <fullName evidence="2">Uncharacterized protein</fullName>
    </submittedName>
</protein>
<dbReference type="EMBL" id="BLIV01000007">
    <property type="protein sequence ID" value="GFE51636.1"/>
    <property type="molecule type" value="Genomic_DNA"/>
</dbReference>
<name>A0A640VZK3_9RHOB</name>
<keyword evidence="1" id="KW-0812">Transmembrane</keyword>
<sequence>MKLALFIVSGALLIGPCLAWTYVIVLGCSYRVHNTACGIGVRDYLDADFLTLAAFPWGLGLVFLIGAFGTK</sequence>
<dbReference type="RefSeq" id="WP_159979582.1">
    <property type="nucleotide sequence ID" value="NZ_BLIV01000007.1"/>
</dbReference>
<proteinExistence type="predicted"/>
<dbReference type="Proteomes" id="UP000436522">
    <property type="component" value="Unassembled WGS sequence"/>
</dbReference>
<dbReference type="OrthoDB" id="8482051at2"/>
<keyword evidence="1" id="KW-0472">Membrane</keyword>
<evidence type="ECO:0000256" key="1">
    <source>
        <dbReference type="SAM" id="Phobius"/>
    </source>
</evidence>
<reference evidence="2 3" key="1">
    <citation type="submission" date="2019-12" db="EMBL/GenBank/DDBJ databases">
        <title>Roseobacter cerasinus sp. nov., isolated from seawater around aquaculture.</title>
        <authorList>
            <person name="Muramatsu S."/>
            <person name="Takabe Y."/>
            <person name="Mori K."/>
            <person name="Takaichi S."/>
            <person name="Hanada S."/>
        </authorList>
    </citation>
    <scope>NUCLEOTIDE SEQUENCE [LARGE SCALE GENOMIC DNA]</scope>
    <source>
        <strain evidence="2 3">AI77</strain>
    </source>
</reference>
<feature type="transmembrane region" description="Helical" evidence="1">
    <location>
        <begin position="49"/>
        <end position="69"/>
    </location>
</feature>
<organism evidence="2 3">
    <name type="scientific">Roseobacter cerasinus</name>
    <dbReference type="NCBI Taxonomy" id="2602289"/>
    <lineage>
        <taxon>Bacteria</taxon>
        <taxon>Pseudomonadati</taxon>
        <taxon>Pseudomonadota</taxon>
        <taxon>Alphaproteobacteria</taxon>
        <taxon>Rhodobacterales</taxon>
        <taxon>Roseobacteraceae</taxon>
        <taxon>Roseobacter</taxon>
    </lineage>
</organism>